<dbReference type="AlphaFoldDB" id="A0A4V1QPN5"/>
<evidence type="ECO:0000313" key="2">
    <source>
        <dbReference type="Proteomes" id="UP000292347"/>
    </source>
</evidence>
<dbReference type="RefSeq" id="WP_129340206.1">
    <property type="nucleotide sequence ID" value="NZ_JACIDD010000001.1"/>
</dbReference>
<reference evidence="1 2" key="1">
    <citation type="submission" date="2019-01" db="EMBL/GenBank/DDBJ databases">
        <title>Sphingomonas mucosissima sp. nov. and Sphingomonas desiccabilis sp. nov., from biological soil crusts in the Colorado Plateau, USA.</title>
        <authorList>
            <person name="Zhu D."/>
        </authorList>
    </citation>
    <scope>NUCLEOTIDE SEQUENCE [LARGE SCALE GENOMIC DNA]</scope>
    <source>
        <strain evidence="1 2">CP1D</strain>
    </source>
</reference>
<dbReference type="EMBL" id="SDPT01000001">
    <property type="protein sequence ID" value="RXZ34417.1"/>
    <property type="molecule type" value="Genomic_DNA"/>
</dbReference>
<dbReference type="Proteomes" id="UP000292347">
    <property type="component" value="Unassembled WGS sequence"/>
</dbReference>
<accession>A0A4V1QPN5</accession>
<keyword evidence="2" id="KW-1185">Reference proteome</keyword>
<gene>
    <name evidence="1" type="ORF">EO081_01625</name>
</gene>
<organism evidence="1 2">
    <name type="scientific">Sphingomonas desiccabilis</name>
    <dbReference type="NCBI Taxonomy" id="429134"/>
    <lineage>
        <taxon>Bacteria</taxon>
        <taxon>Pseudomonadati</taxon>
        <taxon>Pseudomonadota</taxon>
        <taxon>Alphaproteobacteria</taxon>
        <taxon>Sphingomonadales</taxon>
        <taxon>Sphingomonadaceae</taxon>
        <taxon>Sphingomonas</taxon>
    </lineage>
</organism>
<comment type="caution">
    <text evidence="1">The sequence shown here is derived from an EMBL/GenBank/DDBJ whole genome shotgun (WGS) entry which is preliminary data.</text>
</comment>
<protein>
    <submittedName>
        <fullName evidence="1">Uncharacterized protein</fullName>
    </submittedName>
</protein>
<name>A0A4V1QPN5_9SPHN</name>
<proteinExistence type="predicted"/>
<dbReference type="OrthoDB" id="9847612at2"/>
<sequence>MEVSVPSHYVVRQLLRDQKRRKDAYRSWFDRAYEDSWKSRQPMPKPSAAKLITFAKNFVAQFEEANAFNRRDTGSIERLRLKAEAGFSTDAHVLWPVTFGLNRLNPDPVYAEQALMLVRTGAKITRNKVSVYEAPLCFCWTKHALERICERTSIGNNLLPVLTALSSESIRRLALLLGHGLQKRTVDPLNPGITAWMPFLDGMAVFTHRLVAAPNYALDVGWKFSFTRQRFSQTYLKKDLLLPRTADSCRGDNQLVAAVWFMTTFVGRHQLSSDQLKYISAVNRLIKAAPPALVQEAYEAWFDPDTINQPGDEEVVYPDGEAGIALAAAVDALGRPFFKALARDPVVYLLADGTTSTALREMS</sequence>
<evidence type="ECO:0000313" key="1">
    <source>
        <dbReference type="EMBL" id="RXZ34417.1"/>
    </source>
</evidence>